<feature type="transmembrane region" description="Helical" evidence="1">
    <location>
        <begin position="85"/>
        <end position="104"/>
    </location>
</feature>
<dbReference type="OrthoDB" id="6870983at2"/>
<dbReference type="InterPro" id="IPR025229">
    <property type="entry name" value="YniB-like"/>
</dbReference>
<feature type="transmembrane region" description="Helical" evidence="1">
    <location>
        <begin position="49"/>
        <end position="73"/>
    </location>
</feature>
<gene>
    <name evidence="2" type="primary">yfeE</name>
    <name evidence="3" type="ORF">CBW52_14660</name>
    <name evidence="2" type="ORF">ERS008491_00742</name>
</gene>
<reference evidence="2 4" key="1">
    <citation type="submission" date="2015-03" db="EMBL/GenBank/DDBJ databases">
        <authorList>
            <person name="Murphy D."/>
        </authorList>
    </citation>
    <scope>NUCLEOTIDE SEQUENCE [LARGE SCALE GENOMIC DNA]</scope>
    <source>
        <strain evidence="2 4">FCF326</strain>
    </source>
</reference>
<feature type="transmembrane region" description="Helical" evidence="1">
    <location>
        <begin position="15"/>
        <end position="37"/>
    </location>
</feature>
<keyword evidence="1" id="KW-0472">Membrane</keyword>
<name>A0A0T9KRI4_YERKR</name>
<evidence type="ECO:0000313" key="4">
    <source>
        <dbReference type="Proteomes" id="UP000045824"/>
    </source>
</evidence>
<evidence type="ECO:0000256" key="1">
    <source>
        <dbReference type="SAM" id="Phobius"/>
    </source>
</evidence>
<accession>A0A0T9KRI4</accession>
<dbReference type="Proteomes" id="UP000045824">
    <property type="component" value="Unassembled WGS sequence"/>
</dbReference>
<dbReference type="RefSeq" id="WP_032821136.1">
    <property type="nucleotide sequence ID" value="NZ_CABHXL010000039.1"/>
</dbReference>
<organism evidence="2 4">
    <name type="scientific">Yersinia kristensenii</name>
    <dbReference type="NCBI Taxonomy" id="28152"/>
    <lineage>
        <taxon>Bacteria</taxon>
        <taxon>Pseudomonadati</taxon>
        <taxon>Pseudomonadota</taxon>
        <taxon>Gammaproteobacteria</taxon>
        <taxon>Enterobacterales</taxon>
        <taxon>Yersiniaceae</taxon>
        <taxon>Yersinia</taxon>
    </lineage>
</organism>
<protein>
    <submittedName>
        <fullName evidence="2">Putative yfeABCD locus regulator</fullName>
    </submittedName>
</protein>
<sequence length="184" mass="21056">MTYQQAGRVAVIKRIAGWLVFIPALLSTLISIINFAYQYSQKSTGVNAVMLDFIHVITDMIRFNTTFLDIFWYNSPVPSFEQGFSASNIMFFIIYMLIFVGLSLQASGARMSRQVRHIREGIEDQMILEQAKGSEGRSREQLEEKIVLPHHTIFLQFFTLYILPLVIGVAFYFVIKLLEAMAQG</sequence>
<keyword evidence="1" id="KW-0812">Transmembrane</keyword>
<dbReference type="EMBL" id="NHOG01000017">
    <property type="protein sequence ID" value="OVZ79502.1"/>
    <property type="molecule type" value="Genomic_DNA"/>
</dbReference>
<reference evidence="3 5" key="2">
    <citation type="submission" date="2017-05" db="EMBL/GenBank/DDBJ databases">
        <title>Whole genome sequencing of Yersinia kristensenii.</title>
        <authorList>
            <person name="Campioni F."/>
        </authorList>
    </citation>
    <scope>NUCLEOTIDE SEQUENCE [LARGE SCALE GENOMIC DNA]</scope>
    <source>
        <strain evidence="3 5">CFSAN060538</strain>
    </source>
</reference>
<dbReference type="GeneID" id="61908113"/>
<keyword evidence="1" id="KW-1133">Transmembrane helix</keyword>
<feature type="transmembrane region" description="Helical" evidence="1">
    <location>
        <begin position="153"/>
        <end position="175"/>
    </location>
</feature>
<evidence type="ECO:0000313" key="5">
    <source>
        <dbReference type="Proteomes" id="UP000195840"/>
    </source>
</evidence>
<evidence type="ECO:0000313" key="3">
    <source>
        <dbReference type="EMBL" id="OVZ79502.1"/>
    </source>
</evidence>
<evidence type="ECO:0000313" key="2">
    <source>
        <dbReference type="EMBL" id="CNE23086.1"/>
    </source>
</evidence>
<dbReference type="AlphaFoldDB" id="A0A0T9KRI4"/>
<proteinExistence type="predicted"/>
<keyword evidence="5" id="KW-1185">Reference proteome</keyword>
<dbReference type="Proteomes" id="UP000195840">
    <property type="component" value="Unassembled WGS sequence"/>
</dbReference>
<dbReference type="Pfam" id="PF14002">
    <property type="entry name" value="YniB"/>
    <property type="match status" value="1"/>
</dbReference>
<dbReference type="EMBL" id="CPYI01000002">
    <property type="protein sequence ID" value="CNE23086.1"/>
    <property type="molecule type" value="Genomic_DNA"/>
</dbReference>